<evidence type="ECO:0008006" key="3">
    <source>
        <dbReference type="Google" id="ProtNLM"/>
    </source>
</evidence>
<dbReference type="RefSeq" id="XP_001460434.1">
    <property type="nucleotide sequence ID" value="XM_001460397.1"/>
</dbReference>
<gene>
    <name evidence="1" type="ORF">GSPATT00003906001</name>
</gene>
<dbReference type="KEGG" id="ptm:GSPATT00003906001"/>
<proteinExistence type="predicted"/>
<sequence length="230" mass="27240">MVLNISFIIHYNIVRSIGAFKFFYKGEQKKKSKIMLSIPRKFSHYYAKFYQESVKTQKQSQLYQIDDSKKKRGLTEMQKIKISAALLLSIFNQCFQLQIRWIKRTQKMEIKKTEANNRNKQKCINRQIQNHKFPHTQSSGYLIYRIILNQTNSVSFPFEVATIGNQKKNSKIRGQNINSLPSQNRIQFKSFQGIKELYSLQIFNIHKTKLTIISQRNEPSEDQPFKFSQV</sequence>
<dbReference type="HOGENOM" id="CLU_1206820_0_0_1"/>
<dbReference type="InParanoid" id="A0ECM0"/>
<organism evidence="1 2">
    <name type="scientific">Paramecium tetraurelia</name>
    <dbReference type="NCBI Taxonomy" id="5888"/>
    <lineage>
        <taxon>Eukaryota</taxon>
        <taxon>Sar</taxon>
        <taxon>Alveolata</taxon>
        <taxon>Ciliophora</taxon>
        <taxon>Intramacronucleata</taxon>
        <taxon>Oligohymenophorea</taxon>
        <taxon>Peniculida</taxon>
        <taxon>Parameciidae</taxon>
        <taxon>Paramecium</taxon>
    </lineage>
</organism>
<dbReference type="Proteomes" id="UP000000600">
    <property type="component" value="Unassembled WGS sequence"/>
</dbReference>
<dbReference type="AlphaFoldDB" id="A0ECM0"/>
<name>A0ECM0_PARTE</name>
<accession>A0ECM0</accession>
<keyword evidence="2" id="KW-1185">Reference proteome</keyword>
<protein>
    <recommendedName>
        <fullName evidence="3">Transmembrane protein</fullName>
    </recommendedName>
</protein>
<reference evidence="1 2" key="1">
    <citation type="journal article" date="2006" name="Nature">
        <title>Global trends of whole-genome duplications revealed by the ciliate Paramecium tetraurelia.</title>
        <authorList>
            <consortium name="Genoscope"/>
            <person name="Aury J.-M."/>
            <person name="Jaillon O."/>
            <person name="Duret L."/>
            <person name="Noel B."/>
            <person name="Jubin C."/>
            <person name="Porcel B.M."/>
            <person name="Segurens B."/>
            <person name="Daubin V."/>
            <person name="Anthouard V."/>
            <person name="Aiach N."/>
            <person name="Arnaiz O."/>
            <person name="Billaut A."/>
            <person name="Beisson J."/>
            <person name="Blanc I."/>
            <person name="Bouhouche K."/>
            <person name="Camara F."/>
            <person name="Duharcourt S."/>
            <person name="Guigo R."/>
            <person name="Gogendeau D."/>
            <person name="Katinka M."/>
            <person name="Keller A.-M."/>
            <person name="Kissmehl R."/>
            <person name="Klotz C."/>
            <person name="Koll F."/>
            <person name="Le Moue A."/>
            <person name="Lepere C."/>
            <person name="Malinsky S."/>
            <person name="Nowacki M."/>
            <person name="Nowak J.K."/>
            <person name="Plattner H."/>
            <person name="Poulain J."/>
            <person name="Ruiz F."/>
            <person name="Serrano V."/>
            <person name="Zagulski M."/>
            <person name="Dessen P."/>
            <person name="Betermier M."/>
            <person name="Weissenbach J."/>
            <person name="Scarpelli C."/>
            <person name="Schachter V."/>
            <person name="Sperling L."/>
            <person name="Meyer E."/>
            <person name="Cohen J."/>
            <person name="Wincker P."/>
        </authorList>
    </citation>
    <scope>NUCLEOTIDE SEQUENCE [LARGE SCALE GENOMIC DNA]</scope>
    <source>
        <strain evidence="1 2">Stock d4-2</strain>
    </source>
</reference>
<evidence type="ECO:0000313" key="2">
    <source>
        <dbReference type="Proteomes" id="UP000000600"/>
    </source>
</evidence>
<evidence type="ECO:0000313" key="1">
    <source>
        <dbReference type="EMBL" id="CAK93037.1"/>
    </source>
</evidence>
<dbReference type="EMBL" id="CT868671">
    <property type="protein sequence ID" value="CAK93037.1"/>
    <property type="molecule type" value="Genomic_DNA"/>
</dbReference>
<dbReference type="GeneID" id="5046219"/>